<feature type="transmembrane region" description="Helical" evidence="1">
    <location>
        <begin position="7"/>
        <end position="30"/>
    </location>
</feature>
<organism evidence="2 3">
    <name type="scientific">Candidatus Mediterraneibacter stercoravium</name>
    <dbReference type="NCBI Taxonomy" id="2838685"/>
    <lineage>
        <taxon>Bacteria</taxon>
        <taxon>Bacillati</taxon>
        <taxon>Bacillota</taxon>
        <taxon>Clostridia</taxon>
        <taxon>Lachnospirales</taxon>
        <taxon>Lachnospiraceae</taxon>
        <taxon>Mediterraneibacter</taxon>
    </lineage>
</organism>
<reference evidence="2" key="2">
    <citation type="submission" date="2021-04" db="EMBL/GenBank/DDBJ databases">
        <authorList>
            <person name="Gilroy R."/>
        </authorList>
    </citation>
    <scope>NUCLEOTIDE SEQUENCE</scope>
    <source>
        <strain evidence="2">CHK196-3914</strain>
    </source>
</reference>
<dbReference type="Proteomes" id="UP000824116">
    <property type="component" value="Unassembled WGS sequence"/>
</dbReference>
<dbReference type="AlphaFoldDB" id="A0A9D2K242"/>
<comment type="caution">
    <text evidence="2">The sequence shown here is derived from an EMBL/GenBank/DDBJ whole genome shotgun (WGS) entry which is preliminary data.</text>
</comment>
<keyword evidence="1" id="KW-0812">Transmembrane</keyword>
<feature type="transmembrane region" description="Helical" evidence="1">
    <location>
        <begin position="93"/>
        <end position="113"/>
    </location>
</feature>
<keyword evidence="1" id="KW-0472">Membrane</keyword>
<name>A0A9D2K242_9FIRM</name>
<sequence length="355" mass="39541">MKEKLKYLTAVLLAGSIAVWFLPLISISVVDLSVMDIMKTGLGFYGGSAEAEMIYGSIRTYLEPYAWCIVGALAVILIEAFLTAILSGKKAYVVSLVSCIINCAAMTVVFVLIRIQLDEVQSALILLEAADLILLHTLPLILWGVIYLIILVLSIVGICLWASASRKETKSEDIYIDQIRMLEEENAASQHTDKLNAAPYRPSQQPAEETVPPVSPIQPAGNTEQQYRPVQQIERTGRQEMPETPAYGKETAEHFEGAIVGEAGMYAGKVYSLTEMKEVFFREEEDQIVLSPYEEEGNMAGVYFIGDYNEYCVEPYEKSAVFLESGQPLGKGRKYYLPRGTRVYLKDKNNQFTLA</sequence>
<dbReference type="EMBL" id="DXAY01000161">
    <property type="protein sequence ID" value="HIZ74948.1"/>
    <property type="molecule type" value="Genomic_DNA"/>
</dbReference>
<keyword evidence="1" id="KW-1133">Transmembrane helix</keyword>
<evidence type="ECO:0000313" key="2">
    <source>
        <dbReference type="EMBL" id="HIZ74948.1"/>
    </source>
</evidence>
<reference evidence="2" key="1">
    <citation type="journal article" date="2021" name="PeerJ">
        <title>Extensive microbial diversity within the chicken gut microbiome revealed by metagenomics and culture.</title>
        <authorList>
            <person name="Gilroy R."/>
            <person name="Ravi A."/>
            <person name="Getino M."/>
            <person name="Pursley I."/>
            <person name="Horton D.L."/>
            <person name="Alikhan N.F."/>
            <person name="Baker D."/>
            <person name="Gharbi K."/>
            <person name="Hall N."/>
            <person name="Watson M."/>
            <person name="Adriaenssens E.M."/>
            <person name="Foster-Nyarko E."/>
            <person name="Jarju S."/>
            <person name="Secka A."/>
            <person name="Antonio M."/>
            <person name="Oren A."/>
            <person name="Chaudhuri R.R."/>
            <person name="La Ragione R."/>
            <person name="Hildebrand F."/>
            <person name="Pallen M.J."/>
        </authorList>
    </citation>
    <scope>NUCLEOTIDE SEQUENCE</scope>
    <source>
        <strain evidence="2">CHK196-3914</strain>
    </source>
</reference>
<feature type="transmembrane region" description="Helical" evidence="1">
    <location>
        <begin position="133"/>
        <end position="162"/>
    </location>
</feature>
<proteinExistence type="predicted"/>
<protein>
    <submittedName>
        <fullName evidence="2">Uncharacterized protein</fullName>
    </submittedName>
</protein>
<evidence type="ECO:0000256" key="1">
    <source>
        <dbReference type="SAM" id="Phobius"/>
    </source>
</evidence>
<evidence type="ECO:0000313" key="3">
    <source>
        <dbReference type="Proteomes" id="UP000824116"/>
    </source>
</evidence>
<feature type="transmembrane region" description="Helical" evidence="1">
    <location>
        <begin position="64"/>
        <end position="86"/>
    </location>
</feature>
<gene>
    <name evidence="2" type="ORF">H9723_06875</name>
</gene>
<accession>A0A9D2K242</accession>